<evidence type="ECO:0000313" key="3">
    <source>
        <dbReference type="Proteomes" id="UP000619355"/>
    </source>
</evidence>
<protein>
    <submittedName>
        <fullName evidence="2">Uncharacterized protein</fullName>
    </submittedName>
</protein>
<reference evidence="3" key="1">
    <citation type="journal article" date="2019" name="Int. J. Syst. Evol. Microbiol.">
        <title>The Global Catalogue of Microorganisms (GCM) 10K type strain sequencing project: providing services to taxonomists for standard genome sequencing and annotation.</title>
        <authorList>
            <consortium name="The Broad Institute Genomics Platform"/>
            <consortium name="The Broad Institute Genome Sequencing Center for Infectious Disease"/>
            <person name="Wu L."/>
            <person name="Ma J."/>
        </authorList>
    </citation>
    <scope>NUCLEOTIDE SEQUENCE [LARGE SCALE GENOMIC DNA]</scope>
    <source>
        <strain evidence="3">JCM 4253</strain>
    </source>
</reference>
<feature type="compositionally biased region" description="Polar residues" evidence="1">
    <location>
        <begin position="23"/>
        <end position="32"/>
    </location>
</feature>
<evidence type="ECO:0000256" key="1">
    <source>
        <dbReference type="SAM" id="MobiDB-lite"/>
    </source>
</evidence>
<gene>
    <name evidence="2" type="ORF">GCM10018980_15500</name>
</gene>
<sequence>MDGTAEVKEPGSGQARSHFRSCTRFQTSPQSEGQGPVGVGAAGGDTVAVLVPVGGQYTGWHSASYAPPEHST</sequence>
<organism evidence="2 3">
    <name type="scientific">Streptomyces capoamus</name>
    <dbReference type="NCBI Taxonomy" id="68183"/>
    <lineage>
        <taxon>Bacteria</taxon>
        <taxon>Bacillati</taxon>
        <taxon>Actinomycetota</taxon>
        <taxon>Actinomycetes</taxon>
        <taxon>Kitasatosporales</taxon>
        <taxon>Streptomycetaceae</taxon>
        <taxon>Streptomyces</taxon>
    </lineage>
</organism>
<name>A0A919EUR9_9ACTN</name>
<keyword evidence="3" id="KW-1185">Reference proteome</keyword>
<dbReference type="Proteomes" id="UP000619355">
    <property type="component" value="Unassembled WGS sequence"/>
</dbReference>
<accession>A0A919EUR9</accession>
<proteinExistence type="predicted"/>
<comment type="caution">
    <text evidence="2">The sequence shown here is derived from an EMBL/GenBank/DDBJ whole genome shotgun (WGS) entry which is preliminary data.</text>
</comment>
<feature type="region of interest" description="Disordered" evidence="1">
    <location>
        <begin position="1"/>
        <end position="43"/>
    </location>
</feature>
<evidence type="ECO:0000313" key="2">
    <source>
        <dbReference type="EMBL" id="GHG40864.1"/>
    </source>
</evidence>
<dbReference type="AlphaFoldDB" id="A0A919EUR9"/>
<dbReference type="EMBL" id="BNBF01000003">
    <property type="protein sequence ID" value="GHG40864.1"/>
    <property type="molecule type" value="Genomic_DNA"/>
</dbReference>